<keyword evidence="2" id="KW-1185">Reference proteome</keyword>
<feature type="non-terminal residue" evidence="1">
    <location>
        <position position="1"/>
    </location>
</feature>
<accession>A0A0F5JSJ9</accession>
<organism evidence="1 2">
    <name type="scientific">Robbsia andropogonis</name>
    <dbReference type="NCBI Taxonomy" id="28092"/>
    <lineage>
        <taxon>Bacteria</taxon>
        <taxon>Pseudomonadati</taxon>
        <taxon>Pseudomonadota</taxon>
        <taxon>Betaproteobacteria</taxon>
        <taxon>Burkholderiales</taxon>
        <taxon>Burkholderiaceae</taxon>
        <taxon>Robbsia</taxon>
    </lineage>
</organism>
<dbReference type="RefSeq" id="WP_046154629.1">
    <property type="nucleotide sequence ID" value="NZ_LAQU01000184.1"/>
</dbReference>
<evidence type="ECO:0000313" key="2">
    <source>
        <dbReference type="Proteomes" id="UP000033618"/>
    </source>
</evidence>
<reference evidence="1 2" key="1">
    <citation type="submission" date="2015-03" db="EMBL/GenBank/DDBJ databases">
        <title>Draft Genome Sequence of Burkholderia andropogonis type strain ICMP2807, isolated from Sorghum bicolor.</title>
        <authorList>
            <person name="Lopes-Santos L."/>
            <person name="Castro D.B."/>
            <person name="Ottoboni L.M."/>
            <person name="Park D."/>
            <person name="Weirc B.S."/>
            <person name="Destefano S.A."/>
        </authorList>
    </citation>
    <scope>NUCLEOTIDE SEQUENCE [LARGE SCALE GENOMIC DNA]</scope>
    <source>
        <strain evidence="1 2">ICMP2807</strain>
    </source>
</reference>
<dbReference type="Proteomes" id="UP000033618">
    <property type="component" value="Unassembled WGS sequence"/>
</dbReference>
<dbReference type="PATRIC" id="fig|28092.6.peg.6394"/>
<sequence length="76" mass="8293">PLRYSQCLGNRLIVCFIDEELGAIFVPGMDTLPRADGSSKPSGIVEFVVDDGLIEFDGHYFAGHLVFEHEASEAHG</sequence>
<evidence type="ECO:0000313" key="1">
    <source>
        <dbReference type="EMBL" id="KKB60816.1"/>
    </source>
</evidence>
<protein>
    <submittedName>
        <fullName evidence="1">Uncharacterized protein</fullName>
    </submittedName>
</protein>
<proteinExistence type="predicted"/>
<name>A0A0F5JSJ9_9BURK</name>
<dbReference type="AlphaFoldDB" id="A0A0F5JSJ9"/>
<gene>
    <name evidence="1" type="ORF">WM40_26995</name>
</gene>
<dbReference type="EMBL" id="LAQU01000184">
    <property type="protein sequence ID" value="KKB60816.1"/>
    <property type="molecule type" value="Genomic_DNA"/>
</dbReference>
<comment type="caution">
    <text evidence="1">The sequence shown here is derived from an EMBL/GenBank/DDBJ whole genome shotgun (WGS) entry which is preliminary data.</text>
</comment>